<dbReference type="NCBIfam" id="NF038133">
    <property type="entry name" value="choice_anch_L"/>
    <property type="match status" value="1"/>
</dbReference>
<keyword evidence="2" id="KW-0472">Membrane</keyword>
<keyword evidence="3" id="KW-0732">Signal</keyword>
<protein>
    <submittedName>
        <fullName evidence="4">Choice-of-anchor L domain-containing protein</fullName>
    </submittedName>
</protein>
<name>A0ABT8FWK7_9MICO</name>
<reference evidence="4" key="1">
    <citation type="submission" date="2021-06" db="EMBL/GenBank/DDBJ databases">
        <title>Genome-based taxonomic framework of Microbacterium strains isolated from marine environment, the description of four new species and reclassification of four preexisting species.</title>
        <authorList>
            <person name="Lee S.D."/>
            <person name="Kim S.-M."/>
            <person name="Byeon Y.-S."/>
            <person name="Yang H.L."/>
            <person name="Kim I.S."/>
        </authorList>
    </citation>
    <scope>NUCLEOTIDE SEQUENCE</scope>
    <source>
        <strain evidence="4">KACC 20510</strain>
    </source>
</reference>
<keyword evidence="5" id="KW-1185">Reference proteome</keyword>
<proteinExistence type="predicted"/>
<feature type="compositionally biased region" description="Gly residues" evidence="1">
    <location>
        <begin position="286"/>
        <end position="298"/>
    </location>
</feature>
<accession>A0ABT8FWK7</accession>
<sequence>MHPSRSARPRVRHIVGSGVAGAATLALLAAAPAAHAATTIDTFEGQNARVAAETLVGSNITLVSAELSVGRDVQAGTFSGLTLDAAVPSGVALTTGSLRAADPAETSDVDFTASALAGPNAKLTTTGDLGGPGSPALTDAFGVTTYDAAELALTVVPQGDTLTIVYQFGSEEYADWSDQGYADALGIFVDGELCSLVGDAAAGTSTVNAEATPDLFVSNYDPAGPLTTHDTEMNGFSTALECTATVTPGAETIITAAVADTEDGHLDTTLLLAAGGITSSPAPTAPGGGTDGGTGGSTGSDSGTDSGAGVPASSNVSGVGPDDLAVTGSESDPTGLLLAAGAVVAIGAGAVVAGLRRRATRADGD</sequence>
<keyword evidence="2" id="KW-1133">Transmembrane helix</keyword>
<dbReference type="Proteomes" id="UP001172731">
    <property type="component" value="Unassembled WGS sequence"/>
</dbReference>
<feature type="transmembrane region" description="Helical" evidence="2">
    <location>
        <begin position="336"/>
        <end position="355"/>
    </location>
</feature>
<evidence type="ECO:0000313" key="4">
    <source>
        <dbReference type="EMBL" id="MDN4465693.1"/>
    </source>
</evidence>
<dbReference type="EMBL" id="JAHWXI010000030">
    <property type="protein sequence ID" value="MDN4465693.1"/>
    <property type="molecule type" value="Genomic_DNA"/>
</dbReference>
<feature type="compositionally biased region" description="Low complexity" evidence="1">
    <location>
        <begin position="299"/>
        <end position="309"/>
    </location>
</feature>
<evidence type="ECO:0000313" key="5">
    <source>
        <dbReference type="Proteomes" id="UP001172731"/>
    </source>
</evidence>
<organism evidence="4 5">
    <name type="scientific">Microbacterium aurantiacum</name>
    <dbReference type="NCBI Taxonomy" id="162393"/>
    <lineage>
        <taxon>Bacteria</taxon>
        <taxon>Bacillati</taxon>
        <taxon>Actinomycetota</taxon>
        <taxon>Actinomycetes</taxon>
        <taxon>Micrococcales</taxon>
        <taxon>Microbacteriaceae</taxon>
        <taxon>Microbacterium</taxon>
    </lineage>
</organism>
<dbReference type="RefSeq" id="WP_301135755.1">
    <property type="nucleotide sequence ID" value="NZ_BAAAUQ010000029.1"/>
</dbReference>
<feature type="chain" id="PRO_5046077069" evidence="3">
    <location>
        <begin position="37"/>
        <end position="365"/>
    </location>
</feature>
<comment type="caution">
    <text evidence="4">The sequence shown here is derived from an EMBL/GenBank/DDBJ whole genome shotgun (WGS) entry which is preliminary data.</text>
</comment>
<evidence type="ECO:0000256" key="1">
    <source>
        <dbReference type="SAM" id="MobiDB-lite"/>
    </source>
</evidence>
<evidence type="ECO:0000256" key="3">
    <source>
        <dbReference type="SAM" id="SignalP"/>
    </source>
</evidence>
<feature type="signal peptide" evidence="3">
    <location>
        <begin position="1"/>
        <end position="36"/>
    </location>
</feature>
<gene>
    <name evidence="4" type="ORF">KZC48_14995</name>
</gene>
<evidence type="ECO:0000256" key="2">
    <source>
        <dbReference type="SAM" id="Phobius"/>
    </source>
</evidence>
<feature type="region of interest" description="Disordered" evidence="1">
    <location>
        <begin position="277"/>
        <end position="332"/>
    </location>
</feature>
<dbReference type="InterPro" id="IPR049804">
    <property type="entry name" value="Choice_anch_L"/>
</dbReference>
<keyword evidence="2" id="KW-0812">Transmembrane</keyword>